<keyword evidence="4" id="KW-1185">Reference proteome</keyword>
<evidence type="ECO:0000313" key="4">
    <source>
        <dbReference type="Proteomes" id="UP000279994"/>
    </source>
</evidence>
<dbReference type="InterPro" id="IPR002869">
    <property type="entry name" value="Pyrv_flavodox_OxRed_cen"/>
</dbReference>
<proteinExistence type="predicted"/>
<evidence type="ECO:0000313" key="3">
    <source>
        <dbReference type="EMBL" id="RNM16973.1"/>
    </source>
</evidence>
<name>A0A3N0GWY0_9ACTN</name>
<dbReference type="GO" id="GO:0016625">
    <property type="term" value="F:oxidoreductase activity, acting on the aldehyde or oxo group of donors, iron-sulfur protein as acceptor"/>
    <property type="evidence" value="ECO:0007669"/>
    <property type="project" value="InterPro"/>
</dbReference>
<dbReference type="Pfam" id="PF01558">
    <property type="entry name" value="POR"/>
    <property type="match status" value="1"/>
</dbReference>
<feature type="domain" description="Pyruvate/ketoisovalerate oxidoreductase catalytic" evidence="2">
    <location>
        <begin position="10"/>
        <end position="181"/>
    </location>
</feature>
<dbReference type="AlphaFoldDB" id="A0A3N0GWY0"/>
<dbReference type="NCBIfam" id="TIGR02175">
    <property type="entry name" value="PorC_KorC"/>
    <property type="match status" value="1"/>
</dbReference>
<dbReference type="InterPro" id="IPR019752">
    <property type="entry name" value="Pyrv/ketoisovalerate_OxRed_cat"/>
</dbReference>
<keyword evidence="1" id="KW-0560">Oxidoreductase</keyword>
<reference evidence="3 4" key="1">
    <citation type="submission" date="2018-11" db="EMBL/GenBank/DDBJ databases">
        <authorList>
            <person name="Li F."/>
        </authorList>
    </citation>
    <scope>NUCLEOTIDE SEQUENCE [LARGE SCALE GENOMIC DNA]</scope>
    <source>
        <strain evidence="3 4">Gsoil 818</strain>
    </source>
</reference>
<gene>
    <name evidence="3" type="ORF">EFL26_02480</name>
</gene>
<protein>
    <submittedName>
        <fullName evidence="3">2-oxoacid:acceptor oxidoreductase</fullName>
    </submittedName>
</protein>
<accession>A0A3N0GWY0</accession>
<sequence>MFAVRIHGRGGQGAVTAAEMLSVAAFDEGRHAQAFPTFGSERTGAPVVSFCRIDDRPIRLREPISHPDALIVQDPTLLHQVNLFAGLKPDGFLLVNTSRSLADLGIAELAGAFDVRRVATVPATELAREHLGRPLPNAALLGGFAALTGEVSLTAVTKAILDRFAGAVGAGNVKAAEAAFDHVLASAGARAAEVR</sequence>
<dbReference type="InterPro" id="IPR051626">
    <property type="entry name" value="Oxidoreductase_gamma_subunit"/>
</dbReference>
<dbReference type="OrthoDB" id="9794954at2"/>
<dbReference type="PANTHER" id="PTHR43366:SF1">
    <property type="entry name" value="PYRUVATE SYNTHASE SUBUNIT PORC"/>
    <property type="match status" value="1"/>
</dbReference>
<evidence type="ECO:0000259" key="2">
    <source>
        <dbReference type="Pfam" id="PF01558"/>
    </source>
</evidence>
<dbReference type="Gene3D" id="3.40.920.10">
    <property type="entry name" value="Pyruvate-ferredoxin oxidoreductase, PFOR, domain III"/>
    <property type="match status" value="1"/>
</dbReference>
<dbReference type="EMBL" id="RJSF01000005">
    <property type="protein sequence ID" value="RNM16973.1"/>
    <property type="molecule type" value="Genomic_DNA"/>
</dbReference>
<comment type="caution">
    <text evidence="3">The sequence shown here is derived from an EMBL/GenBank/DDBJ whole genome shotgun (WGS) entry which is preliminary data.</text>
</comment>
<dbReference type="PANTHER" id="PTHR43366">
    <property type="entry name" value="PYRUVATE SYNTHASE SUBUNIT PORC"/>
    <property type="match status" value="1"/>
</dbReference>
<dbReference type="InterPro" id="IPR011894">
    <property type="entry name" value="PorC_KorC"/>
</dbReference>
<organism evidence="3 4">
    <name type="scientific">Nocardioides pocheonensis</name>
    <dbReference type="NCBI Taxonomy" id="661485"/>
    <lineage>
        <taxon>Bacteria</taxon>
        <taxon>Bacillati</taxon>
        <taxon>Actinomycetota</taxon>
        <taxon>Actinomycetes</taxon>
        <taxon>Propionibacteriales</taxon>
        <taxon>Nocardioidaceae</taxon>
        <taxon>Nocardioides</taxon>
    </lineage>
</organism>
<dbReference type="RefSeq" id="WP_123221312.1">
    <property type="nucleotide sequence ID" value="NZ_RJSF01000005.1"/>
</dbReference>
<evidence type="ECO:0000256" key="1">
    <source>
        <dbReference type="ARBA" id="ARBA00023002"/>
    </source>
</evidence>
<dbReference type="SUPFAM" id="SSF53323">
    <property type="entry name" value="Pyruvate-ferredoxin oxidoreductase, PFOR, domain III"/>
    <property type="match status" value="1"/>
</dbReference>
<dbReference type="Proteomes" id="UP000279994">
    <property type="component" value="Unassembled WGS sequence"/>
</dbReference>